<accession>A0A1T5D9P0</accession>
<gene>
    <name evidence="3" type="ORF">SAMN05661099_2234</name>
</gene>
<evidence type="ECO:0000259" key="2">
    <source>
        <dbReference type="Pfam" id="PF13568"/>
    </source>
</evidence>
<dbReference type="OrthoDB" id="947434at2"/>
<feature type="domain" description="Outer membrane protein beta-barrel" evidence="2">
    <location>
        <begin position="20"/>
        <end position="173"/>
    </location>
</feature>
<feature type="chain" id="PRO_5012120403" evidence="1">
    <location>
        <begin position="20"/>
        <end position="203"/>
    </location>
</feature>
<feature type="signal peptide" evidence="1">
    <location>
        <begin position="1"/>
        <end position="19"/>
    </location>
</feature>
<dbReference type="RefSeq" id="WP_079702754.1">
    <property type="nucleotide sequence ID" value="NZ_FUYR01000002.1"/>
</dbReference>
<reference evidence="4" key="1">
    <citation type="submission" date="2017-02" db="EMBL/GenBank/DDBJ databases">
        <authorList>
            <person name="Varghese N."/>
            <person name="Submissions S."/>
        </authorList>
    </citation>
    <scope>NUCLEOTIDE SEQUENCE [LARGE SCALE GENOMIC DNA]</scope>
    <source>
        <strain evidence="4">DSM 22385</strain>
    </source>
</reference>
<dbReference type="STRING" id="572036.SAMN05661099_2234"/>
<proteinExistence type="predicted"/>
<evidence type="ECO:0000256" key="1">
    <source>
        <dbReference type="SAM" id="SignalP"/>
    </source>
</evidence>
<evidence type="ECO:0000313" key="4">
    <source>
        <dbReference type="Proteomes" id="UP000189981"/>
    </source>
</evidence>
<name>A0A1T5D9P0_9SPHI</name>
<organism evidence="3 4">
    <name type="scientific">Daejeonella lutea</name>
    <dbReference type="NCBI Taxonomy" id="572036"/>
    <lineage>
        <taxon>Bacteria</taxon>
        <taxon>Pseudomonadati</taxon>
        <taxon>Bacteroidota</taxon>
        <taxon>Sphingobacteriia</taxon>
        <taxon>Sphingobacteriales</taxon>
        <taxon>Sphingobacteriaceae</taxon>
        <taxon>Daejeonella</taxon>
    </lineage>
</organism>
<protein>
    <submittedName>
        <fullName evidence="3">Outer membrane protein beta-barrel domain-containing protein</fullName>
    </submittedName>
</protein>
<dbReference type="Pfam" id="PF13568">
    <property type="entry name" value="OMP_b-brl_2"/>
    <property type="match status" value="1"/>
</dbReference>
<dbReference type="InterPro" id="IPR025665">
    <property type="entry name" value="Beta-barrel_OMP_2"/>
</dbReference>
<evidence type="ECO:0000313" key="3">
    <source>
        <dbReference type="EMBL" id="SKB68317.1"/>
    </source>
</evidence>
<sequence length="203" mass="21930">MKKLVMLSIGILLAGAANAQTFGIKGGANFANIIKTGDEDFNTELKPGFNAGIFVDIPIVSGFSVAPELMFSQKGYKTSGTSLLFGPNEYTVTTNFIELPILAKINATNRFSIVLGPQVSFLTATTEKFTQGSDTYKNTIREENDNLRKSLFGGVGGLNIGLTESLSLHGRYAIDFQKNNENGTSETPLYKNQVFQASLAIKL</sequence>
<keyword evidence="4" id="KW-1185">Reference proteome</keyword>
<dbReference type="Proteomes" id="UP000189981">
    <property type="component" value="Unassembled WGS sequence"/>
</dbReference>
<keyword evidence="1" id="KW-0732">Signal</keyword>
<dbReference type="EMBL" id="FUYR01000002">
    <property type="protein sequence ID" value="SKB68317.1"/>
    <property type="molecule type" value="Genomic_DNA"/>
</dbReference>
<dbReference type="AlphaFoldDB" id="A0A1T5D9P0"/>